<comment type="caution">
    <text evidence="1">The sequence shown here is derived from an EMBL/GenBank/DDBJ whole genome shotgun (WGS) entry which is preliminary data.</text>
</comment>
<dbReference type="InterPro" id="IPR036249">
    <property type="entry name" value="Thioredoxin-like_sf"/>
</dbReference>
<dbReference type="SUPFAM" id="SSF52833">
    <property type="entry name" value="Thioredoxin-like"/>
    <property type="match status" value="1"/>
</dbReference>
<reference evidence="1 2" key="1">
    <citation type="journal article" date="2019" name="Gigascience">
        <title>Whole-genome sequence of the oriental lung fluke Paragonimus westermani.</title>
        <authorList>
            <person name="Oey H."/>
            <person name="Zakrzewski M."/>
            <person name="Narain K."/>
            <person name="Devi K.R."/>
            <person name="Agatsuma T."/>
            <person name="Nawaratna S."/>
            <person name="Gobert G.N."/>
            <person name="Jones M.K."/>
            <person name="Ragan M.A."/>
            <person name="McManus D.P."/>
            <person name="Krause L."/>
        </authorList>
    </citation>
    <scope>NUCLEOTIDE SEQUENCE [LARGE SCALE GENOMIC DNA]</scope>
    <source>
        <strain evidence="1 2">IND2009</strain>
    </source>
</reference>
<dbReference type="Proteomes" id="UP000324629">
    <property type="component" value="Unassembled WGS sequence"/>
</dbReference>
<dbReference type="AlphaFoldDB" id="A0A5J4NE53"/>
<protein>
    <submittedName>
        <fullName evidence="1">Uncharacterized protein</fullName>
    </submittedName>
</protein>
<name>A0A5J4NE53_9TREM</name>
<evidence type="ECO:0000313" key="1">
    <source>
        <dbReference type="EMBL" id="KAA3673744.1"/>
    </source>
</evidence>
<sequence length="74" mass="8164">MAMIHENVPDAQVEVVSGRSGAFEITVNGTLIYSRLETHKSPNLEAVLDQVITAAFGQQPEKVTDYKKKQCSIM</sequence>
<dbReference type="Pfam" id="PF10262">
    <property type="entry name" value="Rdx"/>
    <property type="match status" value="1"/>
</dbReference>
<dbReference type="InterPro" id="IPR011893">
    <property type="entry name" value="Selenoprotein_Rdx-typ"/>
</dbReference>
<keyword evidence="2" id="KW-1185">Reference proteome</keyword>
<proteinExistence type="predicted"/>
<dbReference type="EMBL" id="QNGE01003675">
    <property type="protein sequence ID" value="KAA3673744.1"/>
    <property type="molecule type" value="Genomic_DNA"/>
</dbReference>
<gene>
    <name evidence="1" type="ORF">DEA37_0010490</name>
</gene>
<dbReference type="Gene3D" id="3.40.30.10">
    <property type="entry name" value="Glutaredoxin"/>
    <property type="match status" value="1"/>
</dbReference>
<dbReference type="NCBIfam" id="TIGR02174">
    <property type="entry name" value="CXXU_selWTH"/>
    <property type="match status" value="1"/>
</dbReference>
<evidence type="ECO:0000313" key="2">
    <source>
        <dbReference type="Proteomes" id="UP000324629"/>
    </source>
</evidence>
<organism evidence="1 2">
    <name type="scientific">Paragonimus westermani</name>
    <dbReference type="NCBI Taxonomy" id="34504"/>
    <lineage>
        <taxon>Eukaryota</taxon>
        <taxon>Metazoa</taxon>
        <taxon>Spiralia</taxon>
        <taxon>Lophotrochozoa</taxon>
        <taxon>Platyhelminthes</taxon>
        <taxon>Trematoda</taxon>
        <taxon>Digenea</taxon>
        <taxon>Plagiorchiida</taxon>
        <taxon>Troglotremata</taxon>
        <taxon>Troglotrematidae</taxon>
        <taxon>Paragonimus</taxon>
    </lineage>
</organism>
<dbReference type="OrthoDB" id="6265460at2759"/>
<accession>A0A5J4NE53</accession>